<dbReference type="RefSeq" id="WP_271921169.1">
    <property type="nucleotide sequence ID" value="NZ_JAQNDO010000001.1"/>
</dbReference>
<dbReference type="EMBL" id="JAQNDO010000001">
    <property type="protein sequence ID" value="MDC0744545.1"/>
    <property type="molecule type" value="Genomic_DNA"/>
</dbReference>
<organism evidence="3 4">
    <name type="scientific">Polyangium mundeleinium</name>
    <dbReference type="NCBI Taxonomy" id="2995306"/>
    <lineage>
        <taxon>Bacteria</taxon>
        <taxon>Pseudomonadati</taxon>
        <taxon>Myxococcota</taxon>
        <taxon>Polyangia</taxon>
        <taxon>Polyangiales</taxon>
        <taxon>Polyangiaceae</taxon>
        <taxon>Polyangium</taxon>
    </lineage>
</organism>
<reference evidence="3 4" key="1">
    <citation type="submission" date="2022-11" db="EMBL/GenBank/DDBJ databases">
        <title>Minimal conservation of predation-associated metabolite biosynthetic gene clusters underscores biosynthetic potential of Myxococcota including descriptions for ten novel species: Archangium lansinium sp. nov., Myxococcus landrumus sp. nov., Nannocystis bai.</title>
        <authorList>
            <person name="Ahearne A."/>
            <person name="Stevens C."/>
            <person name="Dowd S."/>
        </authorList>
    </citation>
    <scope>NUCLEOTIDE SEQUENCE [LARGE SCALE GENOMIC DNA]</scope>
    <source>
        <strain evidence="3 4">RJM3</strain>
    </source>
</reference>
<sequence length="118" mass="11578">MARGWKRGAATLGIWMGLIGAAFAQNGAGGGAGQSSGAGQGQDDIDNQGTQRGQPPGTRTTPYTCPPGDEQLGEGLACPPEGLPGSPPGPGAIPPQPDTQPPSPGTPPPAPKAPRPVP</sequence>
<feature type="region of interest" description="Disordered" evidence="1">
    <location>
        <begin position="24"/>
        <end position="118"/>
    </location>
</feature>
<evidence type="ECO:0000256" key="2">
    <source>
        <dbReference type="SAM" id="SignalP"/>
    </source>
</evidence>
<dbReference type="Proteomes" id="UP001221411">
    <property type="component" value="Unassembled WGS sequence"/>
</dbReference>
<gene>
    <name evidence="3" type="ORF">POL67_24645</name>
</gene>
<feature type="compositionally biased region" description="Gly residues" evidence="1">
    <location>
        <begin position="27"/>
        <end position="40"/>
    </location>
</feature>
<feature type="chain" id="PRO_5046036395" evidence="2">
    <location>
        <begin position="25"/>
        <end position="118"/>
    </location>
</feature>
<keyword evidence="2" id="KW-0732">Signal</keyword>
<feature type="compositionally biased region" description="Polar residues" evidence="1">
    <location>
        <begin position="47"/>
        <end position="63"/>
    </location>
</feature>
<keyword evidence="4" id="KW-1185">Reference proteome</keyword>
<evidence type="ECO:0000256" key="1">
    <source>
        <dbReference type="SAM" id="MobiDB-lite"/>
    </source>
</evidence>
<protein>
    <submittedName>
        <fullName evidence="3">Uncharacterized protein</fullName>
    </submittedName>
</protein>
<name>A0ABT5ERW2_9BACT</name>
<feature type="signal peptide" evidence="2">
    <location>
        <begin position="1"/>
        <end position="24"/>
    </location>
</feature>
<evidence type="ECO:0000313" key="4">
    <source>
        <dbReference type="Proteomes" id="UP001221411"/>
    </source>
</evidence>
<comment type="caution">
    <text evidence="3">The sequence shown here is derived from an EMBL/GenBank/DDBJ whole genome shotgun (WGS) entry which is preliminary data.</text>
</comment>
<evidence type="ECO:0000313" key="3">
    <source>
        <dbReference type="EMBL" id="MDC0744545.1"/>
    </source>
</evidence>
<feature type="compositionally biased region" description="Pro residues" evidence="1">
    <location>
        <begin position="81"/>
        <end position="118"/>
    </location>
</feature>
<proteinExistence type="predicted"/>
<accession>A0ABT5ERW2</accession>